<keyword evidence="1" id="KW-0812">Transmembrane</keyword>
<protein>
    <submittedName>
        <fullName evidence="3">CPBP family intramembrane glutamic endopeptidase</fullName>
        <ecNumber evidence="3">3.4.-.-</ecNumber>
    </submittedName>
</protein>
<feature type="transmembrane region" description="Helical" evidence="1">
    <location>
        <begin position="164"/>
        <end position="182"/>
    </location>
</feature>
<organism evidence="3 4">
    <name type="scientific">Bacillus daqingensis</name>
    <dbReference type="NCBI Taxonomy" id="872396"/>
    <lineage>
        <taxon>Bacteria</taxon>
        <taxon>Bacillati</taxon>
        <taxon>Bacillota</taxon>
        <taxon>Bacilli</taxon>
        <taxon>Bacillales</taxon>
        <taxon>Bacillaceae</taxon>
        <taxon>Bacillus</taxon>
    </lineage>
</organism>
<dbReference type="EMBL" id="JBHSGK010000021">
    <property type="protein sequence ID" value="MFC4737991.1"/>
    <property type="molecule type" value="Genomic_DNA"/>
</dbReference>
<dbReference type="InterPro" id="IPR003675">
    <property type="entry name" value="Rce1/LyrA-like_dom"/>
</dbReference>
<gene>
    <name evidence="3" type="ORF">ACFO4L_15565</name>
</gene>
<feature type="domain" description="CAAX prenyl protease 2/Lysostaphin resistance protein A-like" evidence="2">
    <location>
        <begin position="96"/>
        <end position="177"/>
    </location>
</feature>
<dbReference type="Pfam" id="PF02517">
    <property type="entry name" value="Rce1-like"/>
    <property type="match status" value="1"/>
</dbReference>
<name>A0ABV9NYP8_9BACI</name>
<keyword evidence="4" id="KW-1185">Reference proteome</keyword>
<comment type="caution">
    <text evidence="3">The sequence shown here is derived from an EMBL/GenBank/DDBJ whole genome shotgun (WGS) entry which is preliminary data.</text>
</comment>
<dbReference type="RefSeq" id="WP_377910587.1">
    <property type="nucleotide sequence ID" value="NZ_JBHSGK010000021.1"/>
</dbReference>
<evidence type="ECO:0000259" key="2">
    <source>
        <dbReference type="Pfam" id="PF02517"/>
    </source>
</evidence>
<sequence length="188" mass="20964">MKREVLDQFTDRELYANLYATQGFMLAAALIVSYFLSGSVFTPFIGLDWSSAAVNAGIIFAAAVIVLEIILYKAVPSSWFDDGGVNERIFQHMHPAHIAVVSLVVAICEEVLFRGVIQEHFGLLAASILFALIHVRYLKNMFLFSFVVLMSVGLGVVYEWTGTLVSVIIAHFLIDFILGLLIRYRILT</sequence>
<accession>A0ABV9NYP8</accession>
<proteinExistence type="predicted"/>
<feature type="transmembrane region" description="Helical" evidence="1">
    <location>
        <begin position="53"/>
        <end position="75"/>
    </location>
</feature>
<keyword evidence="1" id="KW-0472">Membrane</keyword>
<dbReference type="EC" id="3.4.-.-" evidence="3"/>
<reference evidence="4" key="1">
    <citation type="journal article" date="2019" name="Int. J. Syst. Evol. Microbiol.">
        <title>The Global Catalogue of Microorganisms (GCM) 10K type strain sequencing project: providing services to taxonomists for standard genome sequencing and annotation.</title>
        <authorList>
            <consortium name="The Broad Institute Genomics Platform"/>
            <consortium name="The Broad Institute Genome Sequencing Center for Infectious Disease"/>
            <person name="Wu L."/>
            <person name="Ma J."/>
        </authorList>
    </citation>
    <scope>NUCLEOTIDE SEQUENCE [LARGE SCALE GENOMIC DNA]</scope>
    <source>
        <strain evidence="4">JCM 12165</strain>
    </source>
</reference>
<keyword evidence="3" id="KW-0378">Hydrolase</keyword>
<dbReference type="GO" id="GO:0016787">
    <property type="term" value="F:hydrolase activity"/>
    <property type="evidence" value="ECO:0007669"/>
    <property type="project" value="UniProtKB-KW"/>
</dbReference>
<feature type="transmembrane region" description="Helical" evidence="1">
    <location>
        <begin position="20"/>
        <end position="41"/>
    </location>
</feature>
<dbReference type="Proteomes" id="UP001595896">
    <property type="component" value="Unassembled WGS sequence"/>
</dbReference>
<evidence type="ECO:0000313" key="4">
    <source>
        <dbReference type="Proteomes" id="UP001595896"/>
    </source>
</evidence>
<keyword evidence="1" id="KW-1133">Transmembrane helix</keyword>
<evidence type="ECO:0000256" key="1">
    <source>
        <dbReference type="SAM" id="Phobius"/>
    </source>
</evidence>
<evidence type="ECO:0000313" key="3">
    <source>
        <dbReference type="EMBL" id="MFC4737991.1"/>
    </source>
</evidence>
<feature type="transmembrane region" description="Helical" evidence="1">
    <location>
        <begin position="137"/>
        <end position="158"/>
    </location>
</feature>